<sequence length="376" mass="42850">MAEAQVPKDDQKIKDALAEKALGNDAYQKKEFDKAIEHYDKAMELNPDEMSFLTNRSAVKFEMNDLDGAIADCEEAIKQNKERGLHTDFKIIARAHARIGNAYVKKGELSNAIGAYENSLLEAHDDKVYTSLRETKKRKVEEEERAYMDPEKSQDERKAGNEFFKIGKYPEAIQKYTEAIRRNPDDPAPYSNRAAAYMKLGEFPFALRDCEKCLELDPKYTKAYSRKGSIHFFMKEYHKSLEAYKTALEMDPNNRDLRMDYQRVMATIQQTANSDEVDEEQVKKAMADPEIQKILSDPGVTQVLKEMSEKPEYAQKALEDPVSLRSISPQHSVHLSSHQPAYVQCSFRDQTAASVQVMADKIKKLIAAGVVRVASR</sequence>
<dbReference type="Pfam" id="PF13176">
    <property type="entry name" value="TPR_7"/>
    <property type="match status" value="1"/>
</dbReference>
<dbReference type="AlphaFoldDB" id="A0A7S2ZQQ5"/>
<dbReference type="Pfam" id="PF17830">
    <property type="entry name" value="STI1-HOP_DP"/>
    <property type="match status" value="1"/>
</dbReference>
<feature type="repeat" description="TPR" evidence="5">
    <location>
        <begin position="221"/>
        <end position="254"/>
    </location>
</feature>
<dbReference type="GO" id="GO:0005737">
    <property type="term" value="C:cytoplasm"/>
    <property type="evidence" value="ECO:0007669"/>
    <property type="project" value="UniProtKB-SubCell"/>
</dbReference>
<dbReference type="PROSITE" id="PS50005">
    <property type="entry name" value="TPR"/>
    <property type="match status" value="5"/>
</dbReference>
<feature type="repeat" description="TPR" evidence="5">
    <location>
        <begin position="187"/>
        <end position="220"/>
    </location>
</feature>
<name>A0A7S2ZQQ5_9RHOD</name>
<dbReference type="Pfam" id="PF00515">
    <property type="entry name" value="TPR_1"/>
    <property type="match status" value="2"/>
</dbReference>
<feature type="repeat" description="TPR" evidence="5">
    <location>
        <begin position="16"/>
        <end position="49"/>
    </location>
</feature>
<dbReference type="InterPro" id="IPR041243">
    <property type="entry name" value="STI1/HOP_DP"/>
</dbReference>
<dbReference type="InterPro" id="IPR011990">
    <property type="entry name" value="TPR-like_helical_dom_sf"/>
</dbReference>
<evidence type="ECO:0000256" key="3">
    <source>
        <dbReference type="ARBA" id="ARBA00022737"/>
    </source>
</evidence>
<feature type="repeat" description="TPR" evidence="5">
    <location>
        <begin position="93"/>
        <end position="126"/>
    </location>
</feature>
<evidence type="ECO:0000256" key="2">
    <source>
        <dbReference type="ARBA" id="ARBA00022490"/>
    </source>
</evidence>
<evidence type="ECO:0000256" key="4">
    <source>
        <dbReference type="ARBA" id="ARBA00022803"/>
    </source>
</evidence>
<feature type="domain" description="STI1" evidence="6">
    <location>
        <begin position="288"/>
        <end position="327"/>
    </location>
</feature>
<dbReference type="InterPro" id="IPR019734">
    <property type="entry name" value="TPR_rpt"/>
</dbReference>
<dbReference type="SMART" id="SM00727">
    <property type="entry name" value="STI1"/>
    <property type="match status" value="1"/>
</dbReference>
<dbReference type="PANTHER" id="PTHR22904">
    <property type="entry name" value="TPR REPEAT CONTAINING PROTEIN"/>
    <property type="match status" value="1"/>
</dbReference>
<feature type="repeat" description="TPR" evidence="5">
    <location>
        <begin position="153"/>
        <end position="186"/>
    </location>
</feature>
<evidence type="ECO:0000256" key="5">
    <source>
        <dbReference type="PROSITE-ProRule" id="PRU00339"/>
    </source>
</evidence>
<keyword evidence="4 5" id="KW-0802">TPR repeat</keyword>
<dbReference type="Gene3D" id="1.10.260.100">
    <property type="match status" value="1"/>
</dbReference>
<accession>A0A7S2ZQQ5</accession>
<keyword evidence="3" id="KW-0677">Repeat</keyword>
<dbReference type="Gene3D" id="1.25.40.10">
    <property type="entry name" value="Tetratricopeptide repeat domain"/>
    <property type="match status" value="2"/>
</dbReference>
<dbReference type="Pfam" id="PF13414">
    <property type="entry name" value="TPR_11"/>
    <property type="match status" value="1"/>
</dbReference>
<dbReference type="InterPro" id="IPR006636">
    <property type="entry name" value="STI1_HS-bd"/>
</dbReference>
<comment type="subcellular location">
    <subcellularLocation>
        <location evidence="1">Cytoplasm</location>
    </subcellularLocation>
</comment>
<dbReference type="EMBL" id="HBHW01020860">
    <property type="protein sequence ID" value="CAE0048159.1"/>
    <property type="molecule type" value="Transcribed_RNA"/>
</dbReference>
<evidence type="ECO:0000256" key="1">
    <source>
        <dbReference type="ARBA" id="ARBA00004496"/>
    </source>
</evidence>
<dbReference type="SUPFAM" id="SSF48452">
    <property type="entry name" value="TPR-like"/>
    <property type="match status" value="2"/>
</dbReference>
<protein>
    <recommendedName>
        <fullName evidence="6">STI1 domain-containing protein</fullName>
    </recommendedName>
</protein>
<dbReference type="GO" id="GO:0051879">
    <property type="term" value="F:Hsp90 protein binding"/>
    <property type="evidence" value="ECO:0007669"/>
    <property type="project" value="TreeGrafter"/>
</dbReference>
<dbReference type="PANTHER" id="PTHR22904:SF523">
    <property type="entry name" value="STRESS-INDUCED-PHOSPHOPROTEIN 1"/>
    <property type="match status" value="1"/>
</dbReference>
<evidence type="ECO:0000259" key="6">
    <source>
        <dbReference type="SMART" id="SM00727"/>
    </source>
</evidence>
<organism evidence="7">
    <name type="scientific">Rhodosorus marinus</name>
    <dbReference type="NCBI Taxonomy" id="101924"/>
    <lineage>
        <taxon>Eukaryota</taxon>
        <taxon>Rhodophyta</taxon>
        <taxon>Stylonematophyceae</taxon>
        <taxon>Stylonematales</taxon>
        <taxon>Stylonemataceae</taxon>
        <taxon>Rhodosorus</taxon>
    </lineage>
</organism>
<gene>
    <name evidence="7" type="ORF">RMAR00112_LOCUS16148</name>
</gene>
<reference evidence="7" key="1">
    <citation type="submission" date="2021-01" db="EMBL/GenBank/DDBJ databases">
        <authorList>
            <person name="Corre E."/>
            <person name="Pelletier E."/>
            <person name="Niang G."/>
            <person name="Scheremetjew M."/>
            <person name="Finn R."/>
            <person name="Kale V."/>
            <person name="Holt S."/>
            <person name="Cochrane G."/>
            <person name="Meng A."/>
            <person name="Brown T."/>
            <person name="Cohen L."/>
        </authorList>
    </citation>
    <scope>NUCLEOTIDE SEQUENCE</scope>
    <source>
        <strain evidence="7">CCMP 769</strain>
    </source>
</reference>
<dbReference type="FunFam" id="1.25.40.10:FF:000027">
    <property type="entry name" value="stress-induced-phosphoprotein 1 isoform X1"/>
    <property type="match status" value="1"/>
</dbReference>
<evidence type="ECO:0000313" key="7">
    <source>
        <dbReference type="EMBL" id="CAE0048159.1"/>
    </source>
</evidence>
<keyword evidence="2" id="KW-0963">Cytoplasm</keyword>
<dbReference type="PROSITE" id="PS50293">
    <property type="entry name" value="TPR_REGION"/>
    <property type="match status" value="2"/>
</dbReference>
<dbReference type="SMART" id="SM00028">
    <property type="entry name" value="TPR"/>
    <property type="match status" value="6"/>
</dbReference>
<proteinExistence type="predicted"/>
<dbReference type="FunFam" id="1.25.40.10:FF:000010">
    <property type="entry name" value="Stress-induced phosphoprotein 1"/>
    <property type="match status" value="1"/>
</dbReference>